<evidence type="ECO:0000313" key="1">
    <source>
        <dbReference type="EMBL" id="PEN14744.1"/>
    </source>
</evidence>
<comment type="caution">
    <text evidence="1">The sequence shown here is derived from an EMBL/GenBank/DDBJ whole genome shotgun (WGS) entry which is preliminary data.</text>
</comment>
<accession>A0A2A8D1H6</accession>
<organism evidence="1 2">
    <name type="scientific">Longibacter salinarum</name>
    <dbReference type="NCBI Taxonomy" id="1850348"/>
    <lineage>
        <taxon>Bacteria</taxon>
        <taxon>Pseudomonadati</taxon>
        <taxon>Rhodothermota</taxon>
        <taxon>Rhodothermia</taxon>
        <taxon>Rhodothermales</taxon>
        <taxon>Salisaetaceae</taxon>
        <taxon>Longibacter</taxon>
    </lineage>
</organism>
<dbReference type="Gene3D" id="3.40.1160.10">
    <property type="entry name" value="Acetylglutamate kinase-like"/>
    <property type="match status" value="1"/>
</dbReference>
<keyword evidence="1" id="KW-0418">Kinase</keyword>
<proteinExistence type="predicted"/>
<dbReference type="InterPro" id="IPR036393">
    <property type="entry name" value="AceGlu_kinase-like_sf"/>
</dbReference>
<dbReference type="AlphaFoldDB" id="A0A2A8D1H6"/>
<dbReference type="SUPFAM" id="SSF53633">
    <property type="entry name" value="Carbamate kinase-like"/>
    <property type="match status" value="1"/>
</dbReference>
<reference evidence="1 2" key="1">
    <citation type="submission" date="2017-10" db="EMBL/GenBank/DDBJ databases">
        <title>Draft genome of Longibacter Salinarum.</title>
        <authorList>
            <person name="Goh K.M."/>
            <person name="Shamsir M.S."/>
            <person name="Lim S.W."/>
        </authorList>
    </citation>
    <scope>NUCLEOTIDE SEQUENCE [LARGE SCALE GENOMIC DNA]</scope>
    <source>
        <strain evidence="1 2">KCTC 52045</strain>
    </source>
</reference>
<name>A0A2A8D1H6_9BACT</name>
<keyword evidence="2" id="KW-1185">Reference proteome</keyword>
<dbReference type="OrthoDB" id="1495732at2"/>
<protein>
    <submittedName>
        <fullName evidence="1">Acetylglutamate kinase</fullName>
    </submittedName>
</protein>
<sequence>MRDLYIIYLDRYHLGDPLFVKKMAKQITQGPQRDCLIIHGSGEKVERTLEAQGIFPERRRGVLDVDSKEHKRLVERAVREANKEIVGSLTDEVVSTVGIQGTDRGLLRVAQHDGEEGDEVSTGKTGWLEALLKQHVVGVVSSLAKSDGGGVREVWTADAVTAIASALKESLDPTVVFLSKTGQAGVRDATGTKEDVAIDDANDAIVEPEAARHVVAAGWPAILTSPDGLWSDPVRATRLHA</sequence>
<keyword evidence="1" id="KW-0808">Transferase</keyword>
<dbReference type="Proteomes" id="UP000220102">
    <property type="component" value="Unassembled WGS sequence"/>
</dbReference>
<dbReference type="EMBL" id="PDEQ01000001">
    <property type="protein sequence ID" value="PEN14744.1"/>
    <property type="molecule type" value="Genomic_DNA"/>
</dbReference>
<gene>
    <name evidence="1" type="ORF">CRI94_00150</name>
</gene>
<dbReference type="RefSeq" id="WP_098073638.1">
    <property type="nucleotide sequence ID" value="NZ_PDEQ01000001.1"/>
</dbReference>
<dbReference type="GO" id="GO:0016301">
    <property type="term" value="F:kinase activity"/>
    <property type="evidence" value="ECO:0007669"/>
    <property type="project" value="UniProtKB-KW"/>
</dbReference>
<evidence type="ECO:0000313" key="2">
    <source>
        <dbReference type="Proteomes" id="UP000220102"/>
    </source>
</evidence>